<dbReference type="HOGENOM" id="CLU_219181_0_0_6"/>
<proteinExistence type="predicted"/>
<organism evidence="1 2">
    <name type="scientific">Yersinia pseudotuberculosis serotype O:1b (strain IP 31758)</name>
    <dbReference type="NCBI Taxonomy" id="349747"/>
    <lineage>
        <taxon>Bacteria</taxon>
        <taxon>Pseudomonadati</taxon>
        <taxon>Pseudomonadota</taxon>
        <taxon>Gammaproteobacteria</taxon>
        <taxon>Enterobacterales</taxon>
        <taxon>Yersiniaceae</taxon>
        <taxon>Yersinia</taxon>
    </lineage>
</organism>
<evidence type="ECO:0000313" key="2">
    <source>
        <dbReference type="Proteomes" id="UP000002412"/>
    </source>
</evidence>
<evidence type="ECO:0000313" key="1">
    <source>
        <dbReference type="EMBL" id="ABS47298.1"/>
    </source>
</evidence>
<dbReference type="Proteomes" id="UP000002412">
    <property type="component" value="Chromosome"/>
</dbReference>
<dbReference type="KEGG" id="ypi:YpsIP31758_1124"/>
<accession>A0A0U1QXD2</accession>
<name>A0A0U1QXD2_YERP3</name>
<reference evidence="1 2" key="1">
    <citation type="journal article" date="2007" name="PLoS Genet.">
        <title>The complete genome sequence of Yersinia pseudotuberculosis IP31758, the causative agent of Far East scarlet-like fever.</title>
        <authorList>
            <person name="Eppinger M."/>
            <person name="Rosovitz M.J."/>
            <person name="Fricke W.F."/>
            <person name="Rasko D.A."/>
            <person name="Kokorina G."/>
            <person name="Fayolle C."/>
            <person name="Lindler L.E."/>
            <person name="Carniel E."/>
            <person name="Ravel J."/>
        </authorList>
    </citation>
    <scope>NUCLEOTIDE SEQUENCE [LARGE SCALE GENOMIC DNA]</scope>
    <source>
        <strain evidence="1 2">IP 31758</strain>
    </source>
</reference>
<protein>
    <submittedName>
        <fullName evidence="1">Uncharacterized protein</fullName>
    </submittedName>
</protein>
<dbReference type="AlphaFoldDB" id="A0A0U1QXD2"/>
<sequence length="43" mass="4620">MSNNLGSGGMFEHKGEMSTALCQLPYFDIAIAIGLRGMSNDKN</sequence>
<dbReference type="EMBL" id="CP000720">
    <property type="protein sequence ID" value="ABS47298.1"/>
    <property type="molecule type" value="Genomic_DNA"/>
</dbReference>
<gene>
    <name evidence="1" type="ordered locus">YpsIP31758_1124</name>
</gene>